<dbReference type="Pfam" id="PF00069">
    <property type="entry name" value="Pkinase"/>
    <property type="match status" value="1"/>
</dbReference>
<keyword evidence="2" id="KW-0723">Serine/threonine-protein kinase</keyword>
<organism evidence="11">
    <name type="scientific">Ligilactobacillus ruminis</name>
    <dbReference type="NCBI Taxonomy" id="1623"/>
    <lineage>
        <taxon>Bacteria</taxon>
        <taxon>Bacillati</taxon>
        <taxon>Bacillota</taxon>
        <taxon>Bacilli</taxon>
        <taxon>Lactobacillales</taxon>
        <taxon>Lactobacillaceae</taxon>
        <taxon>Ligilactobacillus</taxon>
    </lineage>
</organism>
<dbReference type="FunFam" id="3.30.200.20:FF:000035">
    <property type="entry name" value="Serine/threonine protein kinase Stk1"/>
    <property type="match status" value="1"/>
</dbReference>
<dbReference type="InterPro" id="IPR017441">
    <property type="entry name" value="Protein_kinase_ATP_BS"/>
</dbReference>
<keyword evidence="6 9" id="KW-0067">ATP-binding</keyword>
<feature type="compositionally biased region" description="Low complexity" evidence="10">
    <location>
        <begin position="567"/>
        <end position="584"/>
    </location>
</feature>
<dbReference type="EC" id="2.7.11.1" evidence="1"/>
<evidence type="ECO:0000256" key="8">
    <source>
        <dbReference type="ARBA" id="ARBA00048679"/>
    </source>
</evidence>
<dbReference type="CDD" id="cd14014">
    <property type="entry name" value="STKc_PknB_like"/>
    <property type="match status" value="1"/>
</dbReference>
<accession>A0A6A8GS24</accession>
<comment type="catalytic activity">
    <reaction evidence="7">
        <text>L-threonyl-[protein] + ATP = O-phospho-L-threonyl-[protein] + ADP + H(+)</text>
        <dbReference type="Rhea" id="RHEA:46608"/>
        <dbReference type="Rhea" id="RHEA-COMP:11060"/>
        <dbReference type="Rhea" id="RHEA-COMP:11605"/>
        <dbReference type="ChEBI" id="CHEBI:15378"/>
        <dbReference type="ChEBI" id="CHEBI:30013"/>
        <dbReference type="ChEBI" id="CHEBI:30616"/>
        <dbReference type="ChEBI" id="CHEBI:61977"/>
        <dbReference type="ChEBI" id="CHEBI:456216"/>
        <dbReference type="EC" id="2.7.11.1"/>
    </reaction>
</comment>
<comment type="catalytic activity">
    <reaction evidence="8">
        <text>L-seryl-[protein] + ATP = O-phospho-L-seryl-[protein] + ADP + H(+)</text>
        <dbReference type="Rhea" id="RHEA:17989"/>
        <dbReference type="Rhea" id="RHEA-COMP:9863"/>
        <dbReference type="Rhea" id="RHEA-COMP:11604"/>
        <dbReference type="ChEBI" id="CHEBI:15378"/>
        <dbReference type="ChEBI" id="CHEBI:29999"/>
        <dbReference type="ChEBI" id="CHEBI:30616"/>
        <dbReference type="ChEBI" id="CHEBI:83421"/>
        <dbReference type="ChEBI" id="CHEBI:456216"/>
        <dbReference type="EC" id="2.7.11.1"/>
    </reaction>
</comment>
<dbReference type="InterPro" id="IPR005543">
    <property type="entry name" value="PASTA_dom"/>
</dbReference>
<dbReference type="InterPro" id="IPR000719">
    <property type="entry name" value="Prot_kinase_dom"/>
</dbReference>
<dbReference type="InterPro" id="IPR008271">
    <property type="entry name" value="Ser/Thr_kinase_AS"/>
</dbReference>
<feature type="region of interest" description="Disordered" evidence="10">
    <location>
        <begin position="566"/>
        <end position="590"/>
    </location>
</feature>
<evidence type="ECO:0000256" key="2">
    <source>
        <dbReference type="ARBA" id="ARBA00022527"/>
    </source>
</evidence>
<feature type="binding site" evidence="9">
    <location>
        <position position="40"/>
    </location>
    <ligand>
        <name>ATP</name>
        <dbReference type="ChEBI" id="CHEBI:30616"/>
    </ligand>
</feature>
<proteinExistence type="predicted"/>
<keyword evidence="5 11" id="KW-0418">Kinase</keyword>
<evidence type="ECO:0000256" key="10">
    <source>
        <dbReference type="SAM" id="MobiDB-lite"/>
    </source>
</evidence>
<gene>
    <name evidence="11" type="primary">pknB</name>
    <name evidence="11" type="ORF">GKC89_00545</name>
</gene>
<dbReference type="SMART" id="SM00220">
    <property type="entry name" value="S_TKc"/>
    <property type="match status" value="1"/>
</dbReference>
<dbReference type="SUPFAM" id="SSF56112">
    <property type="entry name" value="Protein kinase-like (PK-like)"/>
    <property type="match status" value="1"/>
</dbReference>
<dbReference type="InterPro" id="IPR011009">
    <property type="entry name" value="Kinase-like_dom_sf"/>
</dbReference>
<evidence type="ECO:0000256" key="6">
    <source>
        <dbReference type="ARBA" id="ARBA00022840"/>
    </source>
</evidence>
<dbReference type="PANTHER" id="PTHR43289">
    <property type="entry name" value="MITOGEN-ACTIVATED PROTEIN KINASE KINASE KINASE 20-RELATED"/>
    <property type="match status" value="1"/>
</dbReference>
<evidence type="ECO:0000256" key="4">
    <source>
        <dbReference type="ARBA" id="ARBA00022741"/>
    </source>
</evidence>
<dbReference type="Gene3D" id="3.30.10.20">
    <property type="match status" value="3"/>
</dbReference>
<dbReference type="FunFam" id="1.10.510.10:FF:000021">
    <property type="entry name" value="Serine/threonine protein kinase"/>
    <property type="match status" value="1"/>
</dbReference>
<dbReference type="Gene3D" id="1.10.510.10">
    <property type="entry name" value="Transferase(Phosphotransferase) domain 1"/>
    <property type="match status" value="1"/>
</dbReference>
<dbReference type="CDD" id="cd06577">
    <property type="entry name" value="PASTA_pknB"/>
    <property type="match status" value="3"/>
</dbReference>
<dbReference type="NCBIfam" id="NF033483">
    <property type="entry name" value="PknB_PASTA_kin"/>
    <property type="match status" value="1"/>
</dbReference>
<protein>
    <recommendedName>
        <fullName evidence="1">non-specific serine/threonine protein kinase</fullName>
        <ecNumber evidence="1">2.7.11.1</ecNumber>
    </recommendedName>
</protein>
<keyword evidence="4 9" id="KW-0547">Nucleotide-binding</keyword>
<dbReference type="PROSITE" id="PS50011">
    <property type="entry name" value="PROTEIN_KINASE_DOM"/>
    <property type="match status" value="1"/>
</dbReference>
<evidence type="ECO:0000256" key="7">
    <source>
        <dbReference type="ARBA" id="ARBA00047899"/>
    </source>
</evidence>
<name>A0A6A8GS24_9LACO</name>
<dbReference type="PROSITE" id="PS00107">
    <property type="entry name" value="PROTEIN_KINASE_ATP"/>
    <property type="match status" value="1"/>
</dbReference>
<reference evidence="11" key="1">
    <citation type="journal article" date="2019" name="Nat. Med.">
        <title>A library of human gut bacterial isolates paired with longitudinal multiomics data enables mechanistic microbiome research.</title>
        <authorList>
            <person name="Poyet M."/>
            <person name="Groussin M."/>
            <person name="Gibbons S.M."/>
            <person name="Avila-Pacheco J."/>
            <person name="Jiang X."/>
            <person name="Kearney S.M."/>
            <person name="Perrotta A.R."/>
            <person name="Berdy B."/>
            <person name="Zhao S."/>
            <person name="Lieberman T.D."/>
            <person name="Swanson P.K."/>
            <person name="Smith M."/>
            <person name="Roesemann S."/>
            <person name="Alexander J.E."/>
            <person name="Rich S.A."/>
            <person name="Livny J."/>
            <person name="Vlamakis H."/>
            <person name="Clish C."/>
            <person name="Bullock K."/>
            <person name="Deik A."/>
            <person name="Scott J."/>
            <person name="Pierce K.A."/>
            <person name="Xavier R.J."/>
            <person name="Alm E.J."/>
        </authorList>
    </citation>
    <scope>NUCLEOTIDE SEQUENCE</scope>
    <source>
        <strain evidence="11">BIOML-A18</strain>
    </source>
</reference>
<evidence type="ECO:0000256" key="5">
    <source>
        <dbReference type="ARBA" id="ARBA00022777"/>
    </source>
</evidence>
<comment type="caution">
    <text evidence="11">The sequence shown here is derived from an EMBL/GenBank/DDBJ whole genome shotgun (WGS) entry which is preliminary data.</text>
</comment>
<keyword evidence="3" id="KW-0808">Transferase</keyword>
<evidence type="ECO:0000313" key="11">
    <source>
        <dbReference type="EMBL" id="MSA67634.1"/>
    </source>
</evidence>
<sequence length="670" mass="75022">MREGYALSGRYKIVRSLGEGGMANVYLAHDLILNRDVAVKLLRLDLRDDQAAIRRFRREANSLTELVNPYIVNIYDVDEDNGMQYLVMEYVDGTDLKEYIARNHPMPYARIIEIFLQILSAVDEAHAHGIIHRDLKPQNILMDKNGNVKVTDFGIAVAAAEETMTRTNTLMGSVHYISPEQARGSIITRQSDIYSLGIVLFEMLTGHVPYEGETAVSIALKHYQNEMPSVREYDKKIPQALENVVLHATAKNLNDRYQNVAEMERDLRTSLSSNRINEPKWHPAIVVDGETKVLPTLDKSVTEQEESDQVKELEAEASEVLGTFVKPKWWSFLLKGRHKWLLFSAILILFSLVFCLMLRPKDVAVPDLRGMTRSEASRMLKDEKLSLGKVSYRYSEKFSYNQIITSDPEYGTKVKENTAVNVIVSKGLEKVKFGNYRGRSYNSVKKFLQKRGVTVYKETKYSNKYAKGEIIGQSIPPKEKIVLSQATVSFTVSLGAKNIMLRDLRGYSLKEVQDYAEESSLNLIIKRIDSDEPVNTVVAQYPVANTYVGRGSNLTVSISAGKKEESSASSSSSSFSSSSSSSSSNEQEDRGLNFTKSISIPYKGEDGHPVIVSIYVADKNHNFNKVYKTMPISADASETVNFSVDSGQVGKYKVVAADGTVLVEDDNVTP</sequence>
<dbReference type="GO" id="GO:0005524">
    <property type="term" value="F:ATP binding"/>
    <property type="evidence" value="ECO:0007669"/>
    <property type="project" value="UniProtKB-UniRule"/>
</dbReference>
<evidence type="ECO:0000256" key="1">
    <source>
        <dbReference type="ARBA" id="ARBA00012513"/>
    </source>
</evidence>
<dbReference type="SMART" id="SM00740">
    <property type="entry name" value="PASTA"/>
    <property type="match status" value="3"/>
</dbReference>
<dbReference type="Gene3D" id="2.60.40.2560">
    <property type="match status" value="1"/>
</dbReference>
<dbReference type="GO" id="GO:0004674">
    <property type="term" value="F:protein serine/threonine kinase activity"/>
    <property type="evidence" value="ECO:0007669"/>
    <property type="project" value="UniProtKB-KW"/>
</dbReference>
<evidence type="ECO:0000256" key="9">
    <source>
        <dbReference type="PROSITE-ProRule" id="PRU10141"/>
    </source>
</evidence>
<dbReference type="AlphaFoldDB" id="A0A6A8GS24"/>
<dbReference type="RefSeq" id="WP_046922943.1">
    <property type="nucleotide sequence ID" value="NZ_WKNS01000001.1"/>
</dbReference>
<dbReference type="EMBL" id="WKOD01000001">
    <property type="protein sequence ID" value="MSA67634.1"/>
    <property type="molecule type" value="Genomic_DNA"/>
</dbReference>
<dbReference type="PROSITE" id="PS00108">
    <property type="entry name" value="PROTEIN_KINASE_ST"/>
    <property type="match status" value="1"/>
</dbReference>
<evidence type="ECO:0000256" key="3">
    <source>
        <dbReference type="ARBA" id="ARBA00022679"/>
    </source>
</evidence>
<dbReference type="PROSITE" id="PS51178">
    <property type="entry name" value="PASTA"/>
    <property type="match status" value="2"/>
</dbReference>
<dbReference type="PANTHER" id="PTHR43289:SF34">
    <property type="entry name" value="SERINE_THREONINE-PROTEIN KINASE YBDM-RELATED"/>
    <property type="match status" value="1"/>
</dbReference>
<dbReference type="Pfam" id="PF03793">
    <property type="entry name" value="PASTA"/>
    <property type="match status" value="3"/>
</dbReference>
<dbReference type="Gene3D" id="3.30.200.20">
    <property type="entry name" value="Phosphorylase Kinase, domain 1"/>
    <property type="match status" value="1"/>
</dbReference>